<dbReference type="Gene3D" id="2.60.40.1090">
    <property type="entry name" value="Fimbrial-type adhesion domain"/>
    <property type="match status" value="1"/>
</dbReference>
<dbReference type="AlphaFoldDB" id="A0A379FDW8"/>
<evidence type="ECO:0000313" key="2">
    <source>
        <dbReference type="EMBL" id="SUC17806.1"/>
    </source>
</evidence>
<feature type="chain" id="PRO_5016995276" evidence="1">
    <location>
        <begin position="23"/>
        <end position="184"/>
    </location>
</feature>
<sequence length="184" mass="20818">MKKITQLIIMLLLTSFSLPSTASRGDHEIPLSCDIDYIYENISDRLSINENDFSSHEAGTLANIDNHIIIIIIKDCSKTHGEVRLKIENSSIDTNTGYLKNMIAGDNASTNIAFQLLYNDEGNPINLNEKNEFVEELIDGEAEFYFLANYVKKDDFPPKPGYIQSNIQFITKINDDVVMFNDSE</sequence>
<dbReference type="SUPFAM" id="SSF49401">
    <property type="entry name" value="Bacterial adhesins"/>
    <property type="match status" value="1"/>
</dbReference>
<dbReference type="InterPro" id="IPR036937">
    <property type="entry name" value="Adhesion_dom_fimbrial_sf"/>
</dbReference>
<evidence type="ECO:0000256" key="1">
    <source>
        <dbReference type="SAM" id="SignalP"/>
    </source>
</evidence>
<name>A0A379FDW8_PROVU</name>
<accession>A0A379FDW8</accession>
<keyword evidence="1" id="KW-0732">Signal</keyword>
<reference evidence="2 3" key="1">
    <citation type="submission" date="2018-06" db="EMBL/GenBank/DDBJ databases">
        <authorList>
            <consortium name="Pathogen Informatics"/>
            <person name="Doyle S."/>
        </authorList>
    </citation>
    <scope>NUCLEOTIDE SEQUENCE [LARGE SCALE GENOMIC DNA]</scope>
    <source>
        <strain evidence="2 3">NCTC10376</strain>
    </source>
</reference>
<proteinExistence type="predicted"/>
<dbReference type="RefSeq" id="WP_087802361.1">
    <property type="nucleotide sequence ID" value="NZ_CAXOHZ010000001.1"/>
</dbReference>
<feature type="signal peptide" evidence="1">
    <location>
        <begin position="1"/>
        <end position="22"/>
    </location>
</feature>
<dbReference type="InterPro" id="IPR008966">
    <property type="entry name" value="Adhesion_dom_sf"/>
</dbReference>
<dbReference type="GO" id="GO:0007155">
    <property type="term" value="P:cell adhesion"/>
    <property type="evidence" value="ECO:0007669"/>
    <property type="project" value="InterPro"/>
</dbReference>
<protein>
    <submittedName>
        <fullName evidence="2">Fimbrial subunit</fullName>
    </submittedName>
</protein>
<dbReference type="EMBL" id="UGTW01000001">
    <property type="protein sequence ID" value="SUC17806.1"/>
    <property type="molecule type" value="Genomic_DNA"/>
</dbReference>
<evidence type="ECO:0000313" key="3">
    <source>
        <dbReference type="Proteomes" id="UP000254331"/>
    </source>
</evidence>
<dbReference type="Proteomes" id="UP000254331">
    <property type="component" value="Unassembled WGS sequence"/>
</dbReference>
<gene>
    <name evidence="2" type="ORF">NCTC10376_03759</name>
</gene>
<dbReference type="GO" id="GO:0009289">
    <property type="term" value="C:pilus"/>
    <property type="evidence" value="ECO:0007669"/>
    <property type="project" value="InterPro"/>
</dbReference>
<organism evidence="2 3">
    <name type="scientific">Proteus vulgaris</name>
    <dbReference type="NCBI Taxonomy" id="585"/>
    <lineage>
        <taxon>Bacteria</taxon>
        <taxon>Pseudomonadati</taxon>
        <taxon>Pseudomonadota</taxon>
        <taxon>Gammaproteobacteria</taxon>
        <taxon>Enterobacterales</taxon>
        <taxon>Morganellaceae</taxon>
        <taxon>Proteus</taxon>
    </lineage>
</organism>